<evidence type="ECO:0000313" key="2">
    <source>
        <dbReference type="Proteomes" id="UP000275267"/>
    </source>
</evidence>
<evidence type="ECO:0000313" key="1">
    <source>
        <dbReference type="EMBL" id="RLM56162.1"/>
    </source>
</evidence>
<dbReference type="Proteomes" id="UP000275267">
    <property type="component" value="Unassembled WGS sequence"/>
</dbReference>
<protein>
    <submittedName>
        <fullName evidence="1">Uncharacterized protein</fullName>
    </submittedName>
</protein>
<accession>A0A3L6PF11</accession>
<keyword evidence="2" id="KW-1185">Reference proteome</keyword>
<dbReference type="AlphaFoldDB" id="A0A3L6PF11"/>
<dbReference type="EMBL" id="PQIB02000018">
    <property type="protein sequence ID" value="RLM56162.1"/>
    <property type="molecule type" value="Genomic_DNA"/>
</dbReference>
<gene>
    <name evidence="1" type="ORF">C2845_PM10G15210</name>
</gene>
<reference evidence="2" key="1">
    <citation type="journal article" date="2019" name="Nat. Commun.">
        <title>The genome of broomcorn millet.</title>
        <authorList>
            <person name="Zou C."/>
            <person name="Miki D."/>
            <person name="Li D."/>
            <person name="Tang Q."/>
            <person name="Xiao L."/>
            <person name="Rajput S."/>
            <person name="Deng P."/>
            <person name="Jia W."/>
            <person name="Huang R."/>
            <person name="Zhang M."/>
            <person name="Sun Y."/>
            <person name="Hu J."/>
            <person name="Fu X."/>
            <person name="Schnable P.S."/>
            <person name="Li F."/>
            <person name="Zhang H."/>
            <person name="Feng B."/>
            <person name="Zhu X."/>
            <person name="Liu R."/>
            <person name="Schnable J.C."/>
            <person name="Zhu J.-K."/>
            <person name="Zhang H."/>
        </authorList>
    </citation>
    <scope>NUCLEOTIDE SEQUENCE [LARGE SCALE GENOMIC DNA]</scope>
</reference>
<organism evidence="1 2">
    <name type="scientific">Panicum miliaceum</name>
    <name type="common">Proso millet</name>
    <name type="synonym">Broomcorn millet</name>
    <dbReference type="NCBI Taxonomy" id="4540"/>
    <lineage>
        <taxon>Eukaryota</taxon>
        <taxon>Viridiplantae</taxon>
        <taxon>Streptophyta</taxon>
        <taxon>Embryophyta</taxon>
        <taxon>Tracheophyta</taxon>
        <taxon>Spermatophyta</taxon>
        <taxon>Magnoliopsida</taxon>
        <taxon>Liliopsida</taxon>
        <taxon>Poales</taxon>
        <taxon>Poaceae</taxon>
        <taxon>PACMAD clade</taxon>
        <taxon>Panicoideae</taxon>
        <taxon>Panicodae</taxon>
        <taxon>Paniceae</taxon>
        <taxon>Panicinae</taxon>
        <taxon>Panicum</taxon>
        <taxon>Panicum sect. Panicum</taxon>
    </lineage>
</organism>
<comment type="caution">
    <text evidence="1">The sequence shown here is derived from an EMBL/GenBank/DDBJ whole genome shotgun (WGS) entry which is preliminary data.</text>
</comment>
<proteinExistence type="predicted"/>
<name>A0A3L6PF11_PANMI</name>
<sequence length="86" mass="9486">MFKTLYCSWYTLGAHKSQPVRYKSAASRNEPARSAVQTETRLKLLLAKDGFSIKLEDGDELTGRVETSSKSKLEGFHSSCAVPSST</sequence>